<evidence type="ECO:0000313" key="3">
    <source>
        <dbReference type="Proteomes" id="UP001215598"/>
    </source>
</evidence>
<feature type="compositionally biased region" description="Low complexity" evidence="1">
    <location>
        <begin position="216"/>
        <end position="231"/>
    </location>
</feature>
<evidence type="ECO:0000313" key="2">
    <source>
        <dbReference type="EMBL" id="KAJ7769932.1"/>
    </source>
</evidence>
<dbReference type="AlphaFoldDB" id="A0AAD7JT32"/>
<reference evidence="2" key="1">
    <citation type="submission" date="2023-03" db="EMBL/GenBank/DDBJ databases">
        <title>Massive genome expansion in bonnet fungi (Mycena s.s.) driven by repeated elements and novel gene families across ecological guilds.</title>
        <authorList>
            <consortium name="Lawrence Berkeley National Laboratory"/>
            <person name="Harder C.B."/>
            <person name="Miyauchi S."/>
            <person name="Viragh M."/>
            <person name="Kuo A."/>
            <person name="Thoen E."/>
            <person name="Andreopoulos B."/>
            <person name="Lu D."/>
            <person name="Skrede I."/>
            <person name="Drula E."/>
            <person name="Henrissat B."/>
            <person name="Morin E."/>
            <person name="Kohler A."/>
            <person name="Barry K."/>
            <person name="LaButti K."/>
            <person name="Morin E."/>
            <person name="Salamov A."/>
            <person name="Lipzen A."/>
            <person name="Mereny Z."/>
            <person name="Hegedus B."/>
            <person name="Baldrian P."/>
            <person name="Stursova M."/>
            <person name="Weitz H."/>
            <person name="Taylor A."/>
            <person name="Grigoriev I.V."/>
            <person name="Nagy L.G."/>
            <person name="Martin F."/>
            <person name="Kauserud H."/>
        </authorList>
    </citation>
    <scope>NUCLEOTIDE SEQUENCE</scope>
    <source>
        <strain evidence="2">CBHHK182m</strain>
    </source>
</reference>
<evidence type="ECO:0000256" key="1">
    <source>
        <dbReference type="SAM" id="MobiDB-lite"/>
    </source>
</evidence>
<feature type="compositionally biased region" description="Low complexity" evidence="1">
    <location>
        <begin position="361"/>
        <end position="374"/>
    </location>
</feature>
<keyword evidence="3" id="KW-1185">Reference proteome</keyword>
<feature type="region of interest" description="Disordered" evidence="1">
    <location>
        <begin position="319"/>
        <end position="402"/>
    </location>
</feature>
<name>A0AAD7JT32_9AGAR</name>
<dbReference type="EMBL" id="JARKIB010000017">
    <property type="protein sequence ID" value="KAJ7769932.1"/>
    <property type="molecule type" value="Genomic_DNA"/>
</dbReference>
<gene>
    <name evidence="2" type="ORF">B0H16DRAFT_1881767</name>
</gene>
<dbReference type="Proteomes" id="UP001215598">
    <property type="component" value="Unassembled WGS sequence"/>
</dbReference>
<feature type="compositionally biased region" description="Polar residues" evidence="1">
    <location>
        <begin position="1"/>
        <end position="10"/>
    </location>
</feature>
<feature type="region of interest" description="Disordered" evidence="1">
    <location>
        <begin position="1"/>
        <end position="30"/>
    </location>
</feature>
<feature type="region of interest" description="Disordered" evidence="1">
    <location>
        <begin position="216"/>
        <end position="237"/>
    </location>
</feature>
<accession>A0AAD7JT32</accession>
<sequence length="452" mass="46786">MDSSTPVTSPSREHPKASRQSSKHSNLGAMHHKIRAVVDEVIPIITPMEKFIKRHEIDVKLKLASAAHLHDLQCAGGPLLTKCFGLVLHVRVAGERPAGHSTAIQDQVLSADVRAALVDRADTRLTASTREAGRAASIDALNIFFAALCTYGGVAAGVAWFEAVLGPAVSAADSVYLTFGPMEASELAVPQQDEESPSYHQALALLLPSTPSSLASEAEHSASSSTSQAPARTGKDDWSELDSAALLPAEAADADMKGVEENAVAPPRIKRLVRSVAGVLIDEGHGFFNEAFPDGVQALAAKGAVAFVSGVWSALASNAPRGQKRKADIAAGASPSQRRRIDGEVAVPTCAPSTTPPAVPSAPVAPSSPSTKTVGTPSETIPATSAPPVAVPPTSSTTARRHPPLALSAAMTSPRSGINVAHAVLSFNALAAPAPALLRKPHSFDQLNDCPL</sequence>
<proteinExistence type="predicted"/>
<comment type="caution">
    <text evidence="2">The sequence shown here is derived from an EMBL/GenBank/DDBJ whole genome shotgun (WGS) entry which is preliminary data.</text>
</comment>
<feature type="compositionally biased region" description="Low complexity" evidence="1">
    <location>
        <begin position="382"/>
        <end position="398"/>
    </location>
</feature>
<organism evidence="2 3">
    <name type="scientific">Mycena metata</name>
    <dbReference type="NCBI Taxonomy" id="1033252"/>
    <lineage>
        <taxon>Eukaryota</taxon>
        <taxon>Fungi</taxon>
        <taxon>Dikarya</taxon>
        <taxon>Basidiomycota</taxon>
        <taxon>Agaricomycotina</taxon>
        <taxon>Agaricomycetes</taxon>
        <taxon>Agaricomycetidae</taxon>
        <taxon>Agaricales</taxon>
        <taxon>Marasmiineae</taxon>
        <taxon>Mycenaceae</taxon>
        <taxon>Mycena</taxon>
    </lineage>
</organism>
<protein>
    <submittedName>
        <fullName evidence="2">Uncharacterized protein</fullName>
    </submittedName>
</protein>